<dbReference type="InterPro" id="IPR036188">
    <property type="entry name" value="FAD/NAD-bd_sf"/>
</dbReference>
<dbReference type="PANTHER" id="PTHR43539:SF91">
    <property type="entry name" value="FAD-DEPENDENT URATE HYDROXYLASE"/>
    <property type="match status" value="1"/>
</dbReference>
<keyword evidence="1" id="KW-0560">Oxidoreductase</keyword>
<proteinExistence type="predicted"/>
<sequence length="478" mass="50634">MVNCRSSSAKSLVDGCVAGTLVHRGGENPEAGKRFRAQCCPRSGTGARPSRGKHVTQPWSGQRDRRAPLAAKGGRSPVVVIGAGPYGLSVAAHLRAQGVGVRVFGEVMGSWRHAMATGMFLKSTPDATDLSAPVAGARLADYCRAQGQDELTELTPIPCTIFVAYGQWFADRYVGEVEQSRITSVERGPAGFVVHVEGGEELAAQAVVVATGLSGLAHVPEQFRAVTPAGPHPDGLVSHTSQHQDLARYAGQRVAVIGGGQSALESAALLHEARAIPTVLVRESRVLWGELPRLERPLPHRVVWPSAALGTGWSLLAVSRAPGAVRRLPAAARMYLFRRALGPSGGWWLRERVEGIVPVRTGCSVEGVEADRSGGALLRLSGPGPDVLSVDHVLAATGYRLDLERLPFLAASLRREVRRAGGSAAPYLSASFESSVPRLYFTGSLTAPCFGPVMRFVAGTAFAATRISRHLSRGALRP</sequence>
<evidence type="ECO:0000256" key="1">
    <source>
        <dbReference type="ARBA" id="ARBA00023002"/>
    </source>
</evidence>
<dbReference type="Proteomes" id="UP000298513">
    <property type="component" value="Unassembled WGS sequence"/>
</dbReference>
<dbReference type="PANTHER" id="PTHR43539">
    <property type="entry name" value="FLAVIN-BINDING MONOOXYGENASE-LIKE PROTEIN (AFU_ORTHOLOGUE AFUA_4G09220)"/>
    <property type="match status" value="1"/>
</dbReference>
<dbReference type="InterPro" id="IPR050982">
    <property type="entry name" value="Auxin_biosynth/cation_transpt"/>
</dbReference>
<protein>
    <submittedName>
        <fullName evidence="4">NAD(P)/FAD-dependent oxidoreductase</fullName>
    </submittedName>
</protein>
<dbReference type="SUPFAM" id="SSF51905">
    <property type="entry name" value="FAD/NAD(P)-binding domain"/>
    <property type="match status" value="1"/>
</dbReference>
<dbReference type="GO" id="GO:0050660">
    <property type="term" value="F:flavin adenine dinucleotide binding"/>
    <property type="evidence" value="ECO:0007669"/>
    <property type="project" value="TreeGrafter"/>
</dbReference>
<accession>A0A4Z1DLI9</accession>
<evidence type="ECO:0000313" key="5">
    <source>
        <dbReference type="Proteomes" id="UP000298513"/>
    </source>
</evidence>
<evidence type="ECO:0000256" key="2">
    <source>
        <dbReference type="SAM" id="MobiDB-lite"/>
    </source>
</evidence>
<feature type="region of interest" description="Disordered" evidence="2">
    <location>
        <begin position="41"/>
        <end position="66"/>
    </location>
</feature>
<evidence type="ECO:0000313" key="4">
    <source>
        <dbReference type="EMBL" id="TGN84534.1"/>
    </source>
</evidence>
<comment type="caution">
    <text evidence="4">The sequence shown here is derived from an EMBL/GenBank/DDBJ whole genome shotgun (WGS) entry which is preliminary data.</text>
</comment>
<keyword evidence="5" id="KW-1185">Reference proteome</keyword>
<gene>
    <name evidence="4" type="ORF">E5082_09025</name>
</gene>
<dbReference type="Gene3D" id="3.50.50.60">
    <property type="entry name" value="FAD/NAD(P)-binding domain"/>
    <property type="match status" value="1"/>
</dbReference>
<dbReference type="Pfam" id="PF07992">
    <property type="entry name" value="Pyr_redox_2"/>
    <property type="match status" value="1"/>
</dbReference>
<dbReference type="AlphaFoldDB" id="A0A4Z1DLI9"/>
<name>A0A4Z1DLI9_STRGP</name>
<feature type="domain" description="FAD/NAD(P)-binding" evidence="3">
    <location>
        <begin position="78"/>
        <end position="289"/>
    </location>
</feature>
<dbReference type="PRINTS" id="PR00411">
    <property type="entry name" value="PNDRDTASEI"/>
</dbReference>
<dbReference type="EMBL" id="SRRU01000003">
    <property type="protein sequence ID" value="TGN84534.1"/>
    <property type="molecule type" value="Genomic_DNA"/>
</dbReference>
<organism evidence="4 5">
    <name type="scientific">Streptomyces griseoluteus</name>
    <dbReference type="NCBI Taxonomy" id="29306"/>
    <lineage>
        <taxon>Bacteria</taxon>
        <taxon>Bacillati</taxon>
        <taxon>Actinomycetota</taxon>
        <taxon>Actinomycetes</taxon>
        <taxon>Kitasatosporales</taxon>
        <taxon>Streptomycetaceae</taxon>
        <taxon>Streptomyces</taxon>
    </lineage>
</organism>
<dbReference type="InterPro" id="IPR023753">
    <property type="entry name" value="FAD/NAD-binding_dom"/>
</dbReference>
<dbReference type="GO" id="GO:0004497">
    <property type="term" value="F:monooxygenase activity"/>
    <property type="evidence" value="ECO:0007669"/>
    <property type="project" value="TreeGrafter"/>
</dbReference>
<reference evidence="4 5" key="1">
    <citation type="submission" date="2019-04" db="EMBL/GenBank/DDBJ databases">
        <title>Streptomyces sp. nov. Bv016 isolated from bark of Buahinia variegata.</title>
        <authorList>
            <person name="Kanchanasin P."/>
            <person name="Tanasupawat S."/>
            <person name="Yuki M."/>
            <person name="Kudo T."/>
        </authorList>
    </citation>
    <scope>NUCLEOTIDE SEQUENCE [LARGE SCALE GENOMIC DNA]</scope>
    <source>
        <strain evidence="4 5">JCM 4765</strain>
    </source>
</reference>
<dbReference type="PRINTS" id="PR00368">
    <property type="entry name" value="FADPNR"/>
</dbReference>
<evidence type="ECO:0000259" key="3">
    <source>
        <dbReference type="Pfam" id="PF07992"/>
    </source>
</evidence>